<feature type="region of interest" description="Disordered" evidence="1">
    <location>
        <begin position="35"/>
        <end position="72"/>
    </location>
</feature>
<evidence type="ECO:0000256" key="1">
    <source>
        <dbReference type="SAM" id="MobiDB-lite"/>
    </source>
</evidence>
<comment type="caution">
    <text evidence="2">The sequence shown here is derived from an EMBL/GenBank/DDBJ whole genome shotgun (WGS) entry which is preliminary data.</text>
</comment>
<accession>A0A5B7EYA6</accession>
<name>A0A5B7EYA6_PORTR</name>
<reference evidence="2 3" key="1">
    <citation type="submission" date="2019-05" db="EMBL/GenBank/DDBJ databases">
        <title>Another draft genome of Portunus trituberculatus and its Hox gene families provides insights of decapod evolution.</title>
        <authorList>
            <person name="Jeong J.-H."/>
            <person name="Song I."/>
            <person name="Kim S."/>
            <person name="Choi T."/>
            <person name="Kim D."/>
            <person name="Ryu S."/>
            <person name="Kim W."/>
        </authorList>
    </citation>
    <scope>NUCLEOTIDE SEQUENCE [LARGE SCALE GENOMIC DNA]</scope>
    <source>
        <tissue evidence="2">Muscle</tissue>
    </source>
</reference>
<feature type="compositionally biased region" description="Polar residues" evidence="1">
    <location>
        <begin position="109"/>
        <end position="126"/>
    </location>
</feature>
<dbReference type="AlphaFoldDB" id="A0A5B7EYA6"/>
<dbReference type="OrthoDB" id="6345965at2759"/>
<dbReference type="EMBL" id="VSRR010004551">
    <property type="protein sequence ID" value="MPC40030.1"/>
    <property type="molecule type" value="Genomic_DNA"/>
</dbReference>
<feature type="region of interest" description="Disordered" evidence="1">
    <location>
        <begin position="90"/>
        <end position="164"/>
    </location>
</feature>
<gene>
    <name evidence="2" type="ORF">E2C01_033585</name>
</gene>
<keyword evidence="3" id="KW-1185">Reference proteome</keyword>
<evidence type="ECO:0000313" key="3">
    <source>
        <dbReference type="Proteomes" id="UP000324222"/>
    </source>
</evidence>
<sequence>MFVKLCGLCLTSTTTSRTPSSRKAARGRNLYAVAEESDAEVTPKKRRLGTTPRGSRTPRGAHRNRGTARTLMQERDCQLQEELAAQVEVMHSPLLATPPKKRGRPPGKSTTVMEQTATCQSSSTLTPVREPKLDDMPEDPSLGPLPPVGSQMFKEGTLPKATKC</sequence>
<organism evidence="2 3">
    <name type="scientific">Portunus trituberculatus</name>
    <name type="common">Swimming crab</name>
    <name type="synonym">Neptunus trituberculatus</name>
    <dbReference type="NCBI Taxonomy" id="210409"/>
    <lineage>
        <taxon>Eukaryota</taxon>
        <taxon>Metazoa</taxon>
        <taxon>Ecdysozoa</taxon>
        <taxon>Arthropoda</taxon>
        <taxon>Crustacea</taxon>
        <taxon>Multicrustacea</taxon>
        <taxon>Malacostraca</taxon>
        <taxon>Eumalacostraca</taxon>
        <taxon>Eucarida</taxon>
        <taxon>Decapoda</taxon>
        <taxon>Pleocyemata</taxon>
        <taxon>Brachyura</taxon>
        <taxon>Eubrachyura</taxon>
        <taxon>Portunoidea</taxon>
        <taxon>Portunidae</taxon>
        <taxon>Portuninae</taxon>
        <taxon>Portunus</taxon>
    </lineage>
</organism>
<evidence type="ECO:0000313" key="2">
    <source>
        <dbReference type="EMBL" id="MPC40030.1"/>
    </source>
</evidence>
<protein>
    <submittedName>
        <fullName evidence="2">Uncharacterized protein</fullName>
    </submittedName>
</protein>
<dbReference type="Proteomes" id="UP000324222">
    <property type="component" value="Unassembled WGS sequence"/>
</dbReference>
<proteinExistence type="predicted"/>